<gene>
    <name evidence="1" type="ORF">SAMN06265173_1701</name>
</gene>
<name>A0A521FW43_9RHOB</name>
<dbReference type="RefSeq" id="WP_142495119.1">
    <property type="nucleotide sequence ID" value="NZ_FXTO01000070.1"/>
</dbReference>
<organism evidence="1 2">
    <name type="scientific">Thalassovita litoralis</name>
    <dbReference type="NCBI Taxonomy" id="1010611"/>
    <lineage>
        <taxon>Bacteria</taxon>
        <taxon>Pseudomonadati</taxon>
        <taxon>Pseudomonadota</taxon>
        <taxon>Alphaproteobacteria</taxon>
        <taxon>Rhodobacterales</taxon>
        <taxon>Roseobacteraceae</taxon>
        <taxon>Thalassovita</taxon>
    </lineage>
</organism>
<dbReference type="AlphaFoldDB" id="A0A521FW43"/>
<keyword evidence="2" id="KW-1185">Reference proteome</keyword>
<dbReference type="OrthoDB" id="7867655at2"/>
<dbReference type="Proteomes" id="UP000316030">
    <property type="component" value="Unassembled WGS sequence"/>
</dbReference>
<reference evidence="1 2" key="1">
    <citation type="submission" date="2017-05" db="EMBL/GenBank/DDBJ databases">
        <authorList>
            <person name="Varghese N."/>
            <person name="Submissions S."/>
        </authorList>
    </citation>
    <scope>NUCLEOTIDE SEQUENCE [LARGE SCALE GENOMIC DNA]</scope>
    <source>
        <strain evidence="1 2">DSM 29506</strain>
    </source>
</reference>
<evidence type="ECO:0000313" key="2">
    <source>
        <dbReference type="Proteomes" id="UP000316030"/>
    </source>
</evidence>
<sequence>MRQLIDAILYIADLPALIAWFAQNAPEHLAQDENGFVEPHVVVGFARTPTVQSGSSALVYIRMTEAQAEEWSATPGVTILAQRIYGPGVQDMLYADLFADADATALYDSVYSRAPYQVDDGEGGQITVTPPERFGQMA</sequence>
<accession>A0A521FW43</accession>
<proteinExistence type="predicted"/>
<evidence type="ECO:0000313" key="1">
    <source>
        <dbReference type="EMBL" id="SMP00071.1"/>
    </source>
</evidence>
<dbReference type="EMBL" id="FXTO01000070">
    <property type="protein sequence ID" value="SMP00071.1"/>
    <property type="molecule type" value="Genomic_DNA"/>
</dbReference>
<protein>
    <submittedName>
        <fullName evidence="1">Uncharacterized protein</fullName>
    </submittedName>
</protein>